<dbReference type="GO" id="GO:0005813">
    <property type="term" value="C:centrosome"/>
    <property type="evidence" value="ECO:0007669"/>
    <property type="project" value="TreeGrafter"/>
</dbReference>
<sequence>LKDFVTFSQQIETELDKELNAANLSLSKREKEIAVLIQERDRYKEEIQRFRAEQYSKDMKLNDELQELRAEKENLLNAVHKLEQKNDDLERELRITCETLKDTERKLNEELEMRALLITELDSKEDLKVSSSRLSDFQRLRLVERDSSNKCILDKLEEGIIRRFIEYAKIVTCWLVE</sequence>
<protein>
    <submittedName>
        <fullName evidence="4">Myosin_tail_1 domain-containing protein</fullName>
    </submittedName>
</protein>
<dbReference type="GO" id="GO:0000776">
    <property type="term" value="C:kinetochore"/>
    <property type="evidence" value="ECO:0007669"/>
    <property type="project" value="TreeGrafter"/>
</dbReference>
<accession>A0A0R3QHW8</accession>
<dbReference type="GO" id="GO:0047496">
    <property type="term" value="P:vesicle transport along microtubule"/>
    <property type="evidence" value="ECO:0007669"/>
    <property type="project" value="TreeGrafter"/>
</dbReference>
<organism evidence="4">
    <name type="scientific">Brugia timori</name>
    <dbReference type="NCBI Taxonomy" id="42155"/>
    <lineage>
        <taxon>Eukaryota</taxon>
        <taxon>Metazoa</taxon>
        <taxon>Ecdysozoa</taxon>
        <taxon>Nematoda</taxon>
        <taxon>Chromadorea</taxon>
        <taxon>Rhabditida</taxon>
        <taxon>Spirurina</taxon>
        <taxon>Spiruromorpha</taxon>
        <taxon>Filarioidea</taxon>
        <taxon>Onchocercidae</taxon>
        <taxon>Brugia</taxon>
    </lineage>
</organism>
<dbReference type="GO" id="GO:0005871">
    <property type="term" value="C:kinesin complex"/>
    <property type="evidence" value="ECO:0007669"/>
    <property type="project" value="TreeGrafter"/>
</dbReference>
<keyword evidence="2 3" id="KW-0175">Coiled coil</keyword>
<name>A0A0R3QHW8_9BILA</name>
<dbReference type="GO" id="GO:0051642">
    <property type="term" value="P:centrosome localization"/>
    <property type="evidence" value="ECO:0007669"/>
    <property type="project" value="TreeGrafter"/>
</dbReference>
<evidence type="ECO:0000313" key="4">
    <source>
        <dbReference type="WBParaSite" id="BTMF_0000598901-mRNA-1"/>
    </source>
</evidence>
<dbReference type="GO" id="GO:0000132">
    <property type="term" value="P:establishment of mitotic spindle orientation"/>
    <property type="evidence" value="ECO:0007669"/>
    <property type="project" value="TreeGrafter"/>
</dbReference>
<dbReference type="AlphaFoldDB" id="A0A0R3QHW8"/>
<evidence type="ECO:0000256" key="1">
    <source>
        <dbReference type="ARBA" id="ARBA00007429"/>
    </source>
</evidence>
<dbReference type="GO" id="GO:0007020">
    <property type="term" value="P:microtubule nucleation"/>
    <property type="evidence" value="ECO:0007669"/>
    <property type="project" value="TreeGrafter"/>
</dbReference>
<dbReference type="GO" id="GO:0008017">
    <property type="term" value="F:microtubule binding"/>
    <property type="evidence" value="ECO:0007669"/>
    <property type="project" value="InterPro"/>
</dbReference>
<evidence type="ECO:0000256" key="3">
    <source>
        <dbReference type="SAM" id="Coils"/>
    </source>
</evidence>
<feature type="coiled-coil region" evidence="3">
    <location>
        <begin position="26"/>
        <end position="110"/>
    </location>
</feature>
<dbReference type="GO" id="GO:0007100">
    <property type="term" value="P:mitotic centrosome separation"/>
    <property type="evidence" value="ECO:0007669"/>
    <property type="project" value="TreeGrafter"/>
</dbReference>
<dbReference type="InterPro" id="IPR033494">
    <property type="entry name" value="NUDE"/>
</dbReference>
<dbReference type="PANTHER" id="PTHR10921">
    <property type="entry name" value="NUCLEAR DISTRIBUTION PROTEIN NUDE HOMOLOG 1"/>
    <property type="match status" value="1"/>
</dbReference>
<proteinExistence type="inferred from homology"/>
<dbReference type="PANTHER" id="PTHR10921:SF1">
    <property type="entry name" value="NUCLEAR DISTRIBUTION PROTEIN NUDE HOMOLOG"/>
    <property type="match status" value="1"/>
</dbReference>
<evidence type="ECO:0000256" key="2">
    <source>
        <dbReference type="ARBA" id="ARBA00023054"/>
    </source>
</evidence>
<dbReference type="STRING" id="42155.A0A0R3QHW8"/>
<reference evidence="4" key="1">
    <citation type="submission" date="2017-02" db="UniProtKB">
        <authorList>
            <consortium name="WormBaseParasite"/>
        </authorList>
    </citation>
    <scope>IDENTIFICATION</scope>
</reference>
<comment type="similarity">
    <text evidence="1">Belongs to the nudE family.</text>
</comment>
<dbReference type="Gene3D" id="6.10.250.1080">
    <property type="match status" value="1"/>
</dbReference>
<dbReference type="GO" id="GO:0007059">
    <property type="term" value="P:chromosome segregation"/>
    <property type="evidence" value="ECO:0007669"/>
    <property type="project" value="TreeGrafter"/>
</dbReference>
<dbReference type="WBParaSite" id="BTMF_0000598901-mRNA-1">
    <property type="protein sequence ID" value="BTMF_0000598901-mRNA-1"/>
    <property type="gene ID" value="BTMF_0000598901"/>
</dbReference>